<keyword evidence="1" id="KW-0436">Ligase</keyword>
<dbReference type="Pfam" id="PF14398">
    <property type="entry name" value="ATPgrasp_YheCD"/>
    <property type="match status" value="1"/>
</dbReference>
<dbReference type="Gene3D" id="3.30.470.20">
    <property type="entry name" value="ATP-grasp fold, B domain"/>
    <property type="match status" value="1"/>
</dbReference>
<protein>
    <submittedName>
        <fullName evidence="1">Glutathione synthase/RimK-type ligase-like ATP-grasp enzyme</fullName>
    </submittedName>
</protein>
<dbReference type="AlphaFoldDB" id="A0A938XVL5"/>
<dbReference type="GO" id="GO:0016874">
    <property type="term" value="F:ligase activity"/>
    <property type="evidence" value="ECO:0007669"/>
    <property type="project" value="UniProtKB-KW"/>
</dbReference>
<organism evidence="1 2">
    <name type="scientific">Brevibacillus fulvus</name>
    <dbReference type="NCBI Taxonomy" id="1125967"/>
    <lineage>
        <taxon>Bacteria</taxon>
        <taxon>Bacillati</taxon>
        <taxon>Bacillota</taxon>
        <taxon>Bacilli</taxon>
        <taxon>Bacillales</taxon>
        <taxon>Paenibacillaceae</taxon>
        <taxon>Brevibacillus</taxon>
    </lineage>
</organism>
<dbReference type="SUPFAM" id="SSF56059">
    <property type="entry name" value="Glutathione synthetase ATP-binding domain-like"/>
    <property type="match status" value="1"/>
</dbReference>
<dbReference type="InterPro" id="IPR026838">
    <property type="entry name" value="YheC/D"/>
</dbReference>
<evidence type="ECO:0000313" key="1">
    <source>
        <dbReference type="EMBL" id="MBM7588776.1"/>
    </source>
</evidence>
<name>A0A938XVL5_9BACL</name>
<reference evidence="1" key="1">
    <citation type="submission" date="2021-01" db="EMBL/GenBank/DDBJ databases">
        <title>Genomic Encyclopedia of Type Strains, Phase IV (KMG-IV): sequencing the most valuable type-strain genomes for metagenomic binning, comparative biology and taxonomic classification.</title>
        <authorList>
            <person name="Goeker M."/>
        </authorList>
    </citation>
    <scope>NUCLEOTIDE SEQUENCE</scope>
    <source>
        <strain evidence="1">DSM 25523</strain>
    </source>
</reference>
<sequence>MTKPMIGILTWHEGTRFAEPSFFRRMIRAGKELGCVVYLFGPQDVLASQRKVRGYTFQQGTGWTRQTYRLPDVVIDRFRFSRTHRFREYVKLRKQNTFLYANNRLANKWKVHQVLERNPIMCQWLPETRLYSQRNLRMMLDKYRRVYVKPANGTGGRGILRIDRQGAVFRMLGRDQQRHKVSGSKRNSAALAKWLDNWVKRDKYVIQQGLFLELIPKRAIDLRLLIQKDRQGAWSVTGCGIRVGTSNSATSNLHGGGTAASAQPFLEQRFGHDKTAAILQDCNQLAYQTALTLEQHYGQMLELGLDIGIDTTGQVWLIEVNPKPGREIFREMGDWQRYREAIRRPLEYALFLSGSKRIASKA</sequence>
<gene>
    <name evidence="1" type="ORF">JOD01_000362</name>
</gene>
<accession>A0A938XVL5</accession>
<dbReference type="EMBL" id="JAFBEB010000001">
    <property type="protein sequence ID" value="MBM7588776.1"/>
    <property type="molecule type" value="Genomic_DNA"/>
</dbReference>
<evidence type="ECO:0000313" key="2">
    <source>
        <dbReference type="Proteomes" id="UP000717624"/>
    </source>
</evidence>
<proteinExistence type="predicted"/>
<dbReference type="Proteomes" id="UP000717624">
    <property type="component" value="Unassembled WGS sequence"/>
</dbReference>
<dbReference type="RefSeq" id="WP_204516502.1">
    <property type="nucleotide sequence ID" value="NZ_BAABIN010000009.1"/>
</dbReference>
<keyword evidence="2" id="KW-1185">Reference proteome</keyword>
<comment type="caution">
    <text evidence="1">The sequence shown here is derived from an EMBL/GenBank/DDBJ whole genome shotgun (WGS) entry which is preliminary data.</text>
</comment>